<keyword evidence="3" id="KW-0732">Signal</keyword>
<feature type="compositionally biased region" description="Basic and acidic residues" evidence="2">
    <location>
        <begin position="687"/>
        <end position="755"/>
    </location>
</feature>
<feature type="domain" description="GOLD" evidence="5">
    <location>
        <begin position="25"/>
        <end position="124"/>
    </location>
</feature>
<dbReference type="EMBL" id="JARBJD010000023">
    <property type="protein sequence ID" value="KAK2960430.1"/>
    <property type="molecule type" value="Genomic_DNA"/>
</dbReference>
<feature type="compositionally biased region" description="Basic residues" evidence="2">
    <location>
        <begin position="641"/>
        <end position="650"/>
    </location>
</feature>
<sequence>MFPLLSILILPFCESYVIPVVEGVPFCFSDDYAPDIAVRINYTYTFLSNETRQGEISPKVTIRDPESRPILHAESRGNGHVLLTVGMPGEHSVCFSFGSRNTLRPRNAMLAFTVETGIGTKIEVPMKDETPEQYLQRLSQKLEMIQLDQLHSVQRASLSMRNDFRDDFERQIASQGSWVIADVYKVSTQKQIGAGSFGHVFKARVLTTDEDVAIKIEESNVKTPTLYYETRLYKLLQGGVGIPNIRWYGADSGYNVMVMDLLGHSLDDLFVKCGRKFSLKTVLMIAEQTITRVEYIHSKNFVHRDLKPGNLAIGRGSKENIIYLIDLGLAKRFKDSKTHQHIPYKESKGITGTVRYTSINSHIGIEPSRRDDLETLAYIFIEFLTGTLPWSRIRDSSKRKKFLKIGDLKMGMSVDELCKGVPKEFADYLRYCRNLRFDEKPDYAYLRKLFRELMKSSGYTNDQQFDWIKLSEAKRKEEEENEMLKAEEENSDDIIKNGRKPKKDEDPKEEHPVILVNDEDEVRPVPKARYLGLPESGSGSPIVPGGFLNSVDLEFREKKLNNDRIVAERPIEVVIDHNQPERKDVSLRVHAFRLRGGSEEDGQYEDEQFEEEVYRREEEARREEERKREEEERKEAEELRRQRKRSPSRRRKDDERRRERGERKDGDRSQIKNGTKPAPRPILQTDQMREREREKEREKEKERERVRKEEREGEKERYRELQRIKDRMREQERLLRKQQKDKDDKDKKDKADIHKHQVNQPHVSSTTHQNSRLPVHRSPPAHIQTSPSPTPSPALSPSAHSPLPSISPAHSPPHPTIQHLNQAVHFTHHDKTRNHQLAGKEKAGPAQEGIIQVPTSTTLQNDQLTDQRLAVPLGMVLSRRPIRTENKPTNENENRKDDDFLGEWGALGGGTRRTGRVLSFSRSGSGNSSPQQSQWGSPGVSPALGPSHNPIKTQHHGLPEMHIGSSGFDGAKLIEEVSQEEKRRTLNKLAKTSPGHQIHMKSSRLAISSLPQPQLSAFVTSTLGMVPFEAHEDKTSTVKDEAKTDTQHTQPSNRSQNEQLTPAAQLQLSLSLAKDATQEVQEKPIRQALYVPLPPSRFARQEGFGARGLILKNSSLAGLRERGRRETVSGINPLITHTPFRRESFSRRRDDEKENKGEQKEDNPLNDTPPDKLPPPINPLNPQPDSKQNKLGVQPDEACADLSTPTKPSSRLSIAVTSVNDQETLSRKGVMDDSGKSVVDGMNEILNEFRQAHVTPGLGPSSAPFSPASNPDTPTTSRLNNTPLLRNLSGSHLVNDNSSFPSTPLITDQSNSQRPRSLLASAFPAPNSLDPPAAHVDIGSRKTSSKRSLERSSHQDSDDDTSDSSDSLISFIRNNAHKYTSEYSQSGTIRRGSHLVTKPVWISPVATSMHTVECRGAVQSRK</sequence>
<dbReference type="InterPro" id="IPR050235">
    <property type="entry name" value="CK1_Ser-Thr_kinase"/>
</dbReference>
<evidence type="ECO:0000256" key="2">
    <source>
        <dbReference type="SAM" id="MobiDB-lite"/>
    </source>
</evidence>
<keyword evidence="7" id="KW-1185">Reference proteome</keyword>
<dbReference type="Pfam" id="PF01105">
    <property type="entry name" value="EMP24_GP25L"/>
    <property type="match status" value="1"/>
</dbReference>
<feature type="compositionally biased region" description="Polar residues" evidence="2">
    <location>
        <begin position="1047"/>
        <end position="1060"/>
    </location>
</feature>
<feature type="region of interest" description="Disordered" evidence="2">
    <location>
        <begin position="880"/>
        <end position="966"/>
    </location>
</feature>
<dbReference type="CDD" id="cd14016">
    <property type="entry name" value="STKc_CK1"/>
    <property type="match status" value="1"/>
</dbReference>
<organism evidence="6 7">
    <name type="scientific">Blattamonas nauphoetae</name>
    <dbReference type="NCBI Taxonomy" id="2049346"/>
    <lineage>
        <taxon>Eukaryota</taxon>
        <taxon>Metamonada</taxon>
        <taxon>Preaxostyla</taxon>
        <taxon>Oxymonadida</taxon>
        <taxon>Blattamonas</taxon>
    </lineage>
</organism>
<feature type="domain" description="Protein kinase" evidence="4">
    <location>
        <begin position="186"/>
        <end position="454"/>
    </location>
</feature>
<keyword evidence="6" id="KW-0808">Transferase</keyword>
<evidence type="ECO:0000256" key="1">
    <source>
        <dbReference type="PROSITE-ProRule" id="PRU10141"/>
    </source>
</evidence>
<feature type="compositionally biased region" description="Low complexity" evidence="2">
    <location>
        <begin position="919"/>
        <end position="942"/>
    </location>
</feature>
<keyword evidence="1" id="KW-0547">Nucleotide-binding</keyword>
<reference evidence="6 7" key="1">
    <citation type="journal article" date="2022" name="bioRxiv">
        <title>Genomics of Preaxostyla Flagellates Illuminates Evolutionary Transitions and the Path Towards Mitochondrial Loss.</title>
        <authorList>
            <person name="Novak L.V.F."/>
            <person name="Treitli S.C."/>
            <person name="Pyrih J."/>
            <person name="Halakuc P."/>
            <person name="Pipaliya S.V."/>
            <person name="Vacek V."/>
            <person name="Brzon O."/>
            <person name="Soukal P."/>
            <person name="Eme L."/>
            <person name="Dacks J.B."/>
            <person name="Karnkowska A."/>
            <person name="Elias M."/>
            <person name="Hampl V."/>
        </authorList>
    </citation>
    <scope>NUCLEOTIDE SEQUENCE [LARGE SCALE GENOMIC DNA]</scope>
    <source>
        <strain evidence="6">NAU3</strain>
        <tissue evidence="6">Gut</tissue>
    </source>
</reference>
<feature type="compositionally biased region" description="Basic and acidic residues" evidence="2">
    <location>
        <begin position="651"/>
        <end position="670"/>
    </location>
</feature>
<dbReference type="PROSITE" id="PS50866">
    <property type="entry name" value="GOLD"/>
    <property type="match status" value="1"/>
</dbReference>
<feature type="compositionally biased region" description="Polar residues" evidence="2">
    <location>
        <begin position="1272"/>
        <end position="1315"/>
    </location>
</feature>
<dbReference type="InterPro" id="IPR017441">
    <property type="entry name" value="Protein_kinase_ATP_BS"/>
</dbReference>
<feature type="compositionally biased region" description="Basic and acidic residues" evidence="2">
    <location>
        <begin position="1347"/>
        <end position="1356"/>
    </location>
</feature>
<dbReference type="PROSITE" id="PS50011">
    <property type="entry name" value="PROTEIN_KINASE_DOM"/>
    <property type="match status" value="1"/>
</dbReference>
<keyword evidence="1" id="KW-0067">ATP-binding</keyword>
<dbReference type="EC" id="2.7.11.1" evidence="6"/>
<keyword evidence="6" id="KW-0418">Kinase</keyword>
<feature type="compositionally biased region" description="Low complexity" evidence="2">
    <location>
        <begin position="795"/>
        <end position="809"/>
    </location>
</feature>
<feature type="binding site" evidence="1">
    <location>
        <position position="215"/>
    </location>
    <ligand>
        <name>ATP</name>
        <dbReference type="ChEBI" id="CHEBI:30616"/>
    </ligand>
</feature>
<dbReference type="SMART" id="SM00220">
    <property type="entry name" value="S_TKc"/>
    <property type="match status" value="1"/>
</dbReference>
<dbReference type="Pfam" id="PF00069">
    <property type="entry name" value="Pkinase"/>
    <property type="match status" value="1"/>
</dbReference>
<comment type="caution">
    <text evidence="6">The sequence shown here is derived from an EMBL/GenBank/DDBJ whole genome shotgun (WGS) entry which is preliminary data.</text>
</comment>
<feature type="compositionally biased region" description="Basic and acidic residues" evidence="2">
    <location>
        <begin position="612"/>
        <end position="640"/>
    </location>
</feature>
<dbReference type="PANTHER" id="PTHR11909">
    <property type="entry name" value="CASEIN KINASE-RELATED"/>
    <property type="match status" value="1"/>
</dbReference>
<evidence type="ECO:0000313" key="7">
    <source>
        <dbReference type="Proteomes" id="UP001281761"/>
    </source>
</evidence>
<feature type="compositionally biased region" description="Acidic residues" evidence="2">
    <location>
        <begin position="599"/>
        <end position="611"/>
    </location>
</feature>
<feature type="signal peptide" evidence="3">
    <location>
        <begin position="1"/>
        <end position="23"/>
    </location>
</feature>
<feature type="region of interest" description="Disordered" evidence="2">
    <location>
        <begin position="1254"/>
        <end position="1365"/>
    </location>
</feature>
<feature type="compositionally biased region" description="Low complexity" evidence="2">
    <location>
        <begin position="1260"/>
        <end position="1271"/>
    </location>
</feature>
<feature type="chain" id="PRO_5046933084" evidence="3">
    <location>
        <begin position="24"/>
        <end position="1422"/>
    </location>
</feature>
<feature type="compositionally biased region" description="Basic and acidic residues" evidence="2">
    <location>
        <begin position="1140"/>
        <end position="1163"/>
    </location>
</feature>
<evidence type="ECO:0000259" key="4">
    <source>
        <dbReference type="PROSITE" id="PS50011"/>
    </source>
</evidence>
<dbReference type="InterPro" id="IPR009038">
    <property type="entry name" value="GOLD_dom"/>
</dbReference>
<dbReference type="InterPro" id="IPR000719">
    <property type="entry name" value="Prot_kinase_dom"/>
</dbReference>
<evidence type="ECO:0000313" key="6">
    <source>
        <dbReference type="EMBL" id="KAK2960430.1"/>
    </source>
</evidence>
<feature type="compositionally biased region" description="Basic and acidic residues" evidence="2">
    <location>
        <begin position="1033"/>
        <end position="1046"/>
    </location>
</feature>
<feature type="compositionally biased region" description="Pro residues" evidence="2">
    <location>
        <begin position="1171"/>
        <end position="1182"/>
    </location>
</feature>
<feature type="region of interest" description="Disordered" evidence="2">
    <location>
        <begin position="594"/>
        <end position="819"/>
    </location>
</feature>
<feature type="region of interest" description="Disordered" evidence="2">
    <location>
        <begin position="1129"/>
        <end position="1192"/>
    </location>
</feature>
<proteinExistence type="predicted"/>
<accession>A0ABQ9Y9K6</accession>
<dbReference type="InterPro" id="IPR011009">
    <property type="entry name" value="Kinase-like_dom_sf"/>
</dbReference>
<feature type="region of interest" description="Disordered" evidence="2">
    <location>
        <begin position="479"/>
        <end position="510"/>
    </location>
</feature>
<feature type="region of interest" description="Disordered" evidence="2">
    <location>
        <begin position="1033"/>
        <end position="1060"/>
    </location>
</feature>
<dbReference type="GO" id="GO:0004674">
    <property type="term" value="F:protein serine/threonine kinase activity"/>
    <property type="evidence" value="ECO:0007669"/>
    <property type="project" value="UniProtKB-EC"/>
</dbReference>
<gene>
    <name evidence="6" type="ORF">BLNAU_4647</name>
</gene>
<name>A0ABQ9Y9K6_9EUKA</name>
<evidence type="ECO:0000256" key="3">
    <source>
        <dbReference type="SAM" id="SignalP"/>
    </source>
</evidence>
<protein>
    <submittedName>
        <fullName evidence="6">Casein kinase I</fullName>
        <ecNumber evidence="6">2.7.11.1</ecNumber>
    </submittedName>
</protein>
<dbReference type="Gene3D" id="1.10.510.10">
    <property type="entry name" value="Transferase(Phosphotransferase) domain 1"/>
    <property type="match status" value="1"/>
</dbReference>
<feature type="compositionally biased region" description="Basic and acidic residues" evidence="2">
    <location>
        <begin position="882"/>
        <end position="899"/>
    </location>
</feature>
<dbReference type="PROSITE" id="PS00107">
    <property type="entry name" value="PROTEIN_KINASE_ATP"/>
    <property type="match status" value="1"/>
</dbReference>
<dbReference type="SUPFAM" id="SSF56112">
    <property type="entry name" value="Protein kinase-like (PK-like)"/>
    <property type="match status" value="1"/>
</dbReference>
<feature type="compositionally biased region" description="Polar residues" evidence="2">
    <location>
        <begin position="758"/>
        <end position="772"/>
    </location>
</feature>
<evidence type="ECO:0000259" key="5">
    <source>
        <dbReference type="PROSITE" id="PS50866"/>
    </source>
</evidence>
<dbReference type="Proteomes" id="UP001281761">
    <property type="component" value="Unassembled WGS sequence"/>
</dbReference>